<comment type="caution">
    <text evidence="1">The sequence shown here is derived from an EMBL/GenBank/DDBJ whole genome shotgun (WGS) entry which is preliminary data.</text>
</comment>
<organism evidence="1 2">
    <name type="scientific">Sphaerospermopsis aphanizomenoides LEGE 00250</name>
    <dbReference type="NCBI Taxonomy" id="2777972"/>
    <lineage>
        <taxon>Bacteria</taxon>
        <taxon>Bacillati</taxon>
        <taxon>Cyanobacteriota</taxon>
        <taxon>Cyanophyceae</taxon>
        <taxon>Nostocales</taxon>
        <taxon>Aphanizomenonaceae</taxon>
        <taxon>Sphaerospermopsis</taxon>
        <taxon>Sphaerospermopsis aphanizomenoides</taxon>
    </lineage>
</organism>
<dbReference type="EMBL" id="JADEWB010000028">
    <property type="protein sequence ID" value="MBE9235921.1"/>
    <property type="molecule type" value="Genomic_DNA"/>
</dbReference>
<sequence length="119" mass="13883">MTYPVEYINEFGEWYEELDEGTQDSIDAVVELLEERGPNLGAPYSSAINGSCHQHMRELRIQHKGQPYRILYAFDPRRTAILLLGGNKTGNDRWYVENIRKADKLYDEYIQELEDEGLI</sequence>
<keyword evidence="2" id="KW-1185">Reference proteome</keyword>
<gene>
    <name evidence="1" type="ORF">IQ227_07720</name>
</gene>
<dbReference type="InterPro" id="IPR009241">
    <property type="entry name" value="HigB-like"/>
</dbReference>
<evidence type="ECO:0000313" key="1">
    <source>
        <dbReference type="EMBL" id="MBE9235921.1"/>
    </source>
</evidence>
<protein>
    <submittedName>
        <fullName evidence="1">Type II toxin-antitoxin system RelE/ParE family toxin</fullName>
    </submittedName>
</protein>
<proteinExistence type="predicted"/>
<reference evidence="1 2" key="1">
    <citation type="submission" date="2020-10" db="EMBL/GenBank/DDBJ databases">
        <authorList>
            <person name="Castelo-Branco R."/>
            <person name="Eusebio N."/>
            <person name="Adriana R."/>
            <person name="Vieira A."/>
            <person name="Brugerolle De Fraissinette N."/>
            <person name="Rezende De Castro R."/>
            <person name="Schneider M.P."/>
            <person name="Vasconcelos V."/>
            <person name="Leao P.N."/>
        </authorList>
    </citation>
    <scope>NUCLEOTIDE SEQUENCE [LARGE SCALE GENOMIC DNA]</scope>
    <source>
        <strain evidence="1 2">LEGE 00250</strain>
    </source>
</reference>
<dbReference type="Pfam" id="PF05973">
    <property type="entry name" value="Gp49"/>
    <property type="match status" value="1"/>
</dbReference>
<dbReference type="Proteomes" id="UP000606776">
    <property type="component" value="Unassembled WGS sequence"/>
</dbReference>
<evidence type="ECO:0000313" key="2">
    <source>
        <dbReference type="Proteomes" id="UP000606776"/>
    </source>
</evidence>
<name>A0ABR9VBR0_9CYAN</name>
<accession>A0ABR9VBR0</accession>